<name>A0A3S5ACN0_9PLAT</name>
<evidence type="ECO:0000313" key="2">
    <source>
        <dbReference type="EMBL" id="VEL33500.1"/>
    </source>
</evidence>
<gene>
    <name evidence="2" type="ORF">PXEA_LOCUS26940</name>
</gene>
<accession>A0A3S5ACN0</accession>
<reference evidence="2" key="1">
    <citation type="submission" date="2018-11" db="EMBL/GenBank/DDBJ databases">
        <authorList>
            <consortium name="Pathogen Informatics"/>
        </authorList>
    </citation>
    <scope>NUCLEOTIDE SEQUENCE</scope>
</reference>
<protein>
    <submittedName>
        <fullName evidence="2">Uncharacterized protein</fullName>
    </submittedName>
</protein>
<evidence type="ECO:0000313" key="3">
    <source>
        <dbReference type="Proteomes" id="UP000784294"/>
    </source>
</evidence>
<comment type="caution">
    <text evidence="2">The sequence shown here is derived from an EMBL/GenBank/DDBJ whole genome shotgun (WGS) entry which is preliminary data.</text>
</comment>
<proteinExistence type="predicted"/>
<dbReference type="AlphaFoldDB" id="A0A3S5ACN0"/>
<keyword evidence="1" id="KW-1133">Transmembrane helix</keyword>
<keyword evidence="1" id="KW-0812">Transmembrane</keyword>
<dbReference type="EMBL" id="CAAALY010245897">
    <property type="protein sequence ID" value="VEL33500.1"/>
    <property type="molecule type" value="Genomic_DNA"/>
</dbReference>
<keyword evidence="3" id="KW-1185">Reference proteome</keyword>
<feature type="transmembrane region" description="Helical" evidence="1">
    <location>
        <begin position="15"/>
        <end position="35"/>
    </location>
</feature>
<evidence type="ECO:0000256" key="1">
    <source>
        <dbReference type="SAM" id="Phobius"/>
    </source>
</evidence>
<sequence>MSLLPWLNKGSSVPILQWPAVCLAESVGVPSLGVIGRRFLRNHMEPRPLGVAKSQSARLSVGKYDTESS</sequence>
<organism evidence="2 3">
    <name type="scientific">Protopolystoma xenopodis</name>
    <dbReference type="NCBI Taxonomy" id="117903"/>
    <lineage>
        <taxon>Eukaryota</taxon>
        <taxon>Metazoa</taxon>
        <taxon>Spiralia</taxon>
        <taxon>Lophotrochozoa</taxon>
        <taxon>Platyhelminthes</taxon>
        <taxon>Monogenea</taxon>
        <taxon>Polyopisthocotylea</taxon>
        <taxon>Polystomatidea</taxon>
        <taxon>Polystomatidae</taxon>
        <taxon>Protopolystoma</taxon>
    </lineage>
</organism>
<keyword evidence="1" id="KW-0472">Membrane</keyword>
<dbReference type="Proteomes" id="UP000784294">
    <property type="component" value="Unassembled WGS sequence"/>
</dbReference>